<evidence type="ECO:0008006" key="4">
    <source>
        <dbReference type="Google" id="ProtNLM"/>
    </source>
</evidence>
<dbReference type="AlphaFoldDB" id="E4TZC0"/>
<sequence>MDPISSSNLGSGLEIYAMKKAIDIQGQGIMKVLESAMPMSGSSGTASGSELTGLGQNLDIKG</sequence>
<name>E4TZC0_SULKY</name>
<protein>
    <recommendedName>
        <fullName evidence="4">Motility protein</fullName>
    </recommendedName>
</protein>
<gene>
    <name evidence="2" type="ordered locus">Sulku_1473</name>
</gene>
<evidence type="ECO:0000313" key="3">
    <source>
        <dbReference type="Proteomes" id="UP000008721"/>
    </source>
</evidence>
<dbReference type="RefSeq" id="WP_013460332.1">
    <property type="nucleotide sequence ID" value="NC_014762.1"/>
</dbReference>
<dbReference type="HOGENOM" id="CLU_2940136_0_0_7"/>
<reference evidence="2 3" key="1">
    <citation type="journal article" date="2012" name="Stand. Genomic Sci.">
        <title>Complete genome sequence of the sulfur compounds oxidizing chemolithoautotroph Sulfuricurvum kujiense type strain (YK-1(T)).</title>
        <authorList>
            <person name="Han C."/>
            <person name="Kotsyurbenko O."/>
            <person name="Chertkov O."/>
            <person name="Held B."/>
            <person name="Lapidus A."/>
            <person name="Nolan M."/>
            <person name="Lucas S."/>
            <person name="Hammon N."/>
            <person name="Deshpande S."/>
            <person name="Cheng J.F."/>
            <person name="Tapia R."/>
            <person name="Goodwin L.A."/>
            <person name="Pitluck S."/>
            <person name="Liolios K."/>
            <person name="Pagani I."/>
            <person name="Ivanova N."/>
            <person name="Mavromatis K."/>
            <person name="Mikhailova N."/>
            <person name="Pati A."/>
            <person name="Chen A."/>
            <person name="Palaniappan K."/>
            <person name="Land M."/>
            <person name="Hauser L."/>
            <person name="Chang Y.J."/>
            <person name="Jeffries C.D."/>
            <person name="Brambilla E.M."/>
            <person name="Rohde M."/>
            <person name="Spring S."/>
            <person name="Sikorski J."/>
            <person name="Goker M."/>
            <person name="Woyke T."/>
            <person name="Bristow J."/>
            <person name="Eisen J.A."/>
            <person name="Markowitz V."/>
            <person name="Hugenholtz P."/>
            <person name="Kyrpides N.C."/>
            <person name="Klenk H.P."/>
            <person name="Detter J.C."/>
        </authorList>
    </citation>
    <scope>NUCLEOTIDE SEQUENCE [LARGE SCALE GENOMIC DNA]</scope>
    <source>
        <strain evidence="3">ATCC BAA-921 / DSM 16994 / JCM 11577 / YK-1</strain>
    </source>
</reference>
<dbReference type="Proteomes" id="UP000008721">
    <property type="component" value="Chromosome"/>
</dbReference>
<evidence type="ECO:0000313" key="2">
    <source>
        <dbReference type="EMBL" id="ADR34135.1"/>
    </source>
</evidence>
<proteinExistence type="predicted"/>
<keyword evidence="3" id="KW-1185">Reference proteome</keyword>
<dbReference type="EMBL" id="CP002355">
    <property type="protein sequence ID" value="ADR34135.1"/>
    <property type="molecule type" value="Genomic_DNA"/>
</dbReference>
<feature type="region of interest" description="Disordered" evidence="1">
    <location>
        <begin position="39"/>
        <end position="62"/>
    </location>
</feature>
<dbReference type="STRING" id="709032.Sulku_1473"/>
<feature type="compositionally biased region" description="Polar residues" evidence="1">
    <location>
        <begin position="40"/>
        <end position="50"/>
    </location>
</feature>
<organism evidence="2 3">
    <name type="scientific">Sulfuricurvum kujiense (strain ATCC BAA-921 / DSM 16994 / JCM 11577 / YK-1)</name>
    <dbReference type="NCBI Taxonomy" id="709032"/>
    <lineage>
        <taxon>Bacteria</taxon>
        <taxon>Pseudomonadati</taxon>
        <taxon>Campylobacterota</taxon>
        <taxon>Epsilonproteobacteria</taxon>
        <taxon>Campylobacterales</taxon>
        <taxon>Sulfurimonadaceae</taxon>
        <taxon>Sulfuricurvum</taxon>
    </lineage>
</organism>
<evidence type="ECO:0000256" key="1">
    <source>
        <dbReference type="SAM" id="MobiDB-lite"/>
    </source>
</evidence>
<dbReference type="KEGG" id="sku:Sulku_1473"/>
<accession>E4TZC0</accession>